<dbReference type="AlphaFoldDB" id="A0A2T6ZT99"/>
<name>A0A2T6ZT99_TUBBO</name>
<sequence length="98" mass="10792">MFGPLGYPLFYVIGLAGGAGSGLRGQSRRLRHDPNFSQANPQSRPTRVILSDELAGFKKSPRDIIQDHTTPDLCKFLIPMFGYFHIGALVLGLCCRLT</sequence>
<feature type="region of interest" description="Disordered" evidence="1">
    <location>
        <begin position="20"/>
        <end position="42"/>
    </location>
</feature>
<evidence type="ECO:0000313" key="2">
    <source>
        <dbReference type="EMBL" id="PUU78693.1"/>
    </source>
</evidence>
<evidence type="ECO:0000256" key="1">
    <source>
        <dbReference type="SAM" id="MobiDB-lite"/>
    </source>
</evidence>
<dbReference type="EMBL" id="NESQ01000109">
    <property type="protein sequence ID" value="PUU78693.1"/>
    <property type="molecule type" value="Genomic_DNA"/>
</dbReference>
<reference evidence="2 3" key="1">
    <citation type="submission" date="2017-04" db="EMBL/GenBank/DDBJ databases">
        <title>Draft genome sequence of Tuber borchii Vittad., a whitish edible truffle.</title>
        <authorList>
            <consortium name="DOE Joint Genome Institute"/>
            <person name="Murat C."/>
            <person name="Kuo A."/>
            <person name="Barry K.W."/>
            <person name="Clum A."/>
            <person name="Dockter R.B."/>
            <person name="Fauchery L."/>
            <person name="Iotti M."/>
            <person name="Kohler A."/>
            <person name="Labutti K."/>
            <person name="Lindquist E.A."/>
            <person name="Lipzen A."/>
            <person name="Ohm R.A."/>
            <person name="Wang M."/>
            <person name="Grigoriev I.V."/>
            <person name="Zambonelli A."/>
            <person name="Martin F.M."/>
        </authorList>
    </citation>
    <scope>NUCLEOTIDE SEQUENCE [LARGE SCALE GENOMIC DNA]</scope>
    <source>
        <strain evidence="2 3">Tbo3840</strain>
    </source>
</reference>
<dbReference type="Proteomes" id="UP000244722">
    <property type="component" value="Unassembled WGS sequence"/>
</dbReference>
<gene>
    <name evidence="2" type="ORF">B9Z19DRAFT_1193103</name>
</gene>
<evidence type="ECO:0000313" key="3">
    <source>
        <dbReference type="Proteomes" id="UP000244722"/>
    </source>
</evidence>
<protein>
    <submittedName>
        <fullName evidence="2">Uncharacterized protein</fullName>
    </submittedName>
</protein>
<comment type="caution">
    <text evidence="2">The sequence shown here is derived from an EMBL/GenBank/DDBJ whole genome shotgun (WGS) entry which is preliminary data.</text>
</comment>
<keyword evidence="3" id="KW-1185">Reference proteome</keyword>
<proteinExistence type="predicted"/>
<accession>A0A2T6ZT99</accession>
<organism evidence="2 3">
    <name type="scientific">Tuber borchii</name>
    <name type="common">White truffle</name>
    <dbReference type="NCBI Taxonomy" id="42251"/>
    <lineage>
        <taxon>Eukaryota</taxon>
        <taxon>Fungi</taxon>
        <taxon>Dikarya</taxon>
        <taxon>Ascomycota</taxon>
        <taxon>Pezizomycotina</taxon>
        <taxon>Pezizomycetes</taxon>
        <taxon>Pezizales</taxon>
        <taxon>Tuberaceae</taxon>
        <taxon>Tuber</taxon>
    </lineage>
</organism>